<keyword evidence="2" id="KW-0677">Repeat</keyword>
<dbReference type="GO" id="GO:0016020">
    <property type="term" value="C:membrane"/>
    <property type="evidence" value="ECO:0007669"/>
    <property type="project" value="InterPro"/>
</dbReference>
<feature type="disulfide bond" evidence="4">
    <location>
        <begin position="62"/>
        <end position="72"/>
    </location>
</feature>
<feature type="non-terminal residue" evidence="6">
    <location>
        <position position="1"/>
    </location>
</feature>
<dbReference type="PANTHER" id="PTHR19331:SF487">
    <property type="entry name" value="SOLUBLE SCAVENGER RECEPTOR CYSTEINE-RICH DOMAIN-CONTAINING PROTEIN SSC5D"/>
    <property type="match status" value="1"/>
</dbReference>
<dbReference type="InterPro" id="IPR036772">
    <property type="entry name" value="SRCR-like_dom_sf"/>
</dbReference>
<name>A0A7K7BJ38_9AVES</name>
<comment type="caution">
    <text evidence="4">Lacks conserved residue(s) required for the propagation of feature annotation.</text>
</comment>
<dbReference type="Gene3D" id="3.10.250.10">
    <property type="entry name" value="SRCR-like domain"/>
    <property type="match status" value="2"/>
</dbReference>
<reference evidence="6 7" key="1">
    <citation type="submission" date="2019-09" db="EMBL/GenBank/DDBJ databases">
        <title>Bird 10,000 Genomes (B10K) Project - Family phase.</title>
        <authorList>
            <person name="Zhang G."/>
        </authorList>
    </citation>
    <scope>NUCLEOTIDE SEQUENCE [LARGE SCALE GENOMIC DNA]</scope>
    <source>
        <strain evidence="6">B10K-MSB-03</strain>
    </source>
</reference>
<protein>
    <submittedName>
        <fullName evidence="6">DMBT1 protein</fullName>
    </submittedName>
</protein>
<evidence type="ECO:0000256" key="2">
    <source>
        <dbReference type="ARBA" id="ARBA00022737"/>
    </source>
</evidence>
<sequence>RCAGRLEVMHEGQWGTVCSYGWDIKGATVVCRQLGCGSALQVLWNADFGRGSGPIWLSAVNCRGTETDLSECSHEEWGKHYCGHGWDSGVVCSSKESARSSPLRFRLVNGSTACSGRVEMQVQGTWGTLCDSRWDISDAHVLCHQLNCG</sequence>
<organism evidence="6 7">
    <name type="scientific">Nothoprocta ornata</name>
    <dbReference type="NCBI Taxonomy" id="83376"/>
    <lineage>
        <taxon>Eukaryota</taxon>
        <taxon>Metazoa</taxon>
        <taxon>Chordata</taxon>
        <taxon>Craniata</taxon>
        <taxon>Vertebrata</taxon>
        <taxon>Euteleostomi</taxon>
        <taxon>Archelosauria</taxon>
        <taxon>Archosauria</taxon>
        <taxon>Dinosauria</taxon>
        <taxon>Saurischia</taxon>
        <taxon>Theropoda</taxon>
        <taxon>Coelurosauria</taxon>
        <taxon>Aves</taxon>
        <taxon>Palaeognathae</taxon>
        <taxon>Tinamiformes</taxon>
        <taxon>Tinamidae</taxon>
        <taxon>Nothoprocta</taxon>
    </lineage>
</organism>
<accession>A0A7K7BJ38</accession>
<keyword evidence="7" id="KW-1185">Reference proteome</keyword>
<dbReference type="Pfam" id="PF00530">
    <property type="entry name" value="SRCR"/>
    <property type="match status" value="2"/>
</dbReference>
<evidence type="ECO:0000313" key="6">
    <source>
        <dbReference type="EMBL" id="NWY08481.1"/>
    </source>
</evidence>
<dbReference type="AlphaFoldDB" id="A0A7K7BJ38"/>
<evidence type="ECO:0000259" key="5">
    <source>
        <dbReference type="PROSITE" id="PS50287"/>
    </source>
</evidence>
<dbReference type="InterPro" id="IPR001190">
    <property type="entry name" value="SRCR"/>
</dbReference>
<dbReference type="PRINTS" id="PR00258">
    <property type="entry name" value="SPERACTRCPTR"/>
</dbReference>
<evidence type="ECO:0000256" key="4">
    <source>
        <dbReference type="PROSITE-ProRule" id="PRU00196"/>
    </source>
</evidence>
<dbReference type="SMART" id="SM00202">
    <property type="entry name" value="SR"/>
    <property type="match status" value="1"/>
</dbReference>
<dbReference type="FunFam" id="3.10.250.10:FF:000009">
    <property type="entry name" value="WC1"/>
    <property type="match status" value="1"/>
</dbReference>
<dbReference type="PROSITE" id="PS50287">
    <property type="entry name" value="SRCR_2"/>
    <property type="match status" value="2"/>
</dbReference>
<feature type="disulfide bond" evidence="4">
    <location>
        <begin position="18"/>
        <end position="82"/>
    </location>
</feature>
<proteinExistence type="predicted"/>
<dbReference type="EMBL" id="VZSH01001846">
    <property type="protein sequence ID" value="NWY08481.1"/>
    <property type="molecule type" value="Genomic_DNA"/>
</dbReference>
<feature type="domain" description="SRCR" evidence="5">
    <location>
        <begin position="1"/>
        <end position="93"/>
    </location>
</feature>
<keyword evidence="3 4" id="KW-1015">Disulfide bond</keyword>
<comment type="caution">
    <text evidence="6">The sequence shown here is derived from an EMBL/GenBank/DDBJ whole genome shotgun (WGS) entry which is preliminary data.</text>
</comment>
<evidence type="ECO:0000256" key="3">
    <source>
        <dbReference type="ARBA" id="ARBA00023157"/>
    </source>
</evidence>
<dbReference type="PANTHER" id="PTHR19331">
    <property type="entry name" value="SCAVENGER RECEPTOR DOMAIN-CONTAINING"/>
    <property type="match status" value="1"/>
</dbReference>
<dbReference type="SUPFAM" id="SSF56487">
    <property type="entry name" value="SRCR-like"/>
    <property type="match status" value="2"/>
</dbReference>
<keyword evidence="1" id="KW-0732">Signal</keyword>
<evidence type="ECO:0000313" key="7">
    <source>
        <dbReference type="Proteomes" id="UP000531938"/>
    </source>
</evidence>
<feature type="non-terminal residue" evidence="6">
    <location>
        <position position="149"/>
    </location>
</feature>
<feature type="domain" description="SRCR" evidence="5">
    <location>
        <begin position="105"/>
        <end position="149"/>
    </location>
</feature>
<dbReference type="Proteomes" id="UP000531938">
    <property type="component" value="Unassembled WGS sequence"/>
</dbReference>
<feature type="disulfide bond" evidence="4">
    <location>
        <begin position="31"/>
        <end position="92"/>
    </location>
</feature>
<evidence type="ECO:0000256" key="1">
    <source>
        <dbReference type="ARBA" id="ARBA00022729"/>
    </source>
</evidence>
<gene>
    <name evidence="6" type="primary">Dmbt1_16</name>
    <name evidence="6" type="ORF">NOTORN_R01425</name>
</gene>